<feature type="chain" id="PRO_5044005699" evidence="2">
    <location>
        <begin position="23"/>
        <end position="127"/>
    </location>
</feature>
<evidence type="ECO:0000256" key="2">
    <source>
        <dbReference type="SAM" id="SignalP"/>
    </source>
</evidence>
<organism evidence="3 4">
    <name type="scientific">Sphingomonas koreensis</name>
    <dbReference type="NCBI Taxonomy" id="93064"/>
    <lineage>
        <taxon>Bacteria</taxon>
        <taxon>Pseudomonadati</taxon>
        <taxon>Pseudomonadota</taxon>
        <taxon>Alphaproteobacteria</taxon>
        <taxon>Sphingomonadales</taxon>
        <taxon>Sphingomonadaceae</taxon>
        <taxon>Sphingomonas</taxon>
    </lineage>
</organism>
<reference evidence="3 4" key="1">
    <citation type="submission" date="2018-07" db="EMBL/GenBank/DDBJ databases">
        <title>Genomic and Epidemiologic Investigation of an Indolent Hospital Outbreak.</title>
        <authorList>
            <person name="Johnson R.C."/>
            <person name="Deming C."/>
            <person name="Conlan S."/>
            <person name="Zellmer C.J."/>
            <person name="Michelin A.V."/>
            <person name="Lee-Lin S."/>
            <person name="Thomas P.J."/>
            <person name="Park M."/>
            <person name="Weingarten R.A."/>
            <person name="Less J."/>
            <person name="Dekker J.P."/>
            <person name="Frank K.M."/>
            <person name="Musser K.A."/>
            <person name="Mcquiston J.R."/>
            <person name="Henderson D.K."/>
            <person name="Lau A.F."/>
            <person name="Palmore T.N."/>
            <person name="Segre J.A."/>
        </authorList>
    </citation>
    <scope>NUCLEOTIDE SEQUENCE [LARGE SCALE GENOMIC DNA]</scope>
    <source>
        <strain evidence="3 4">SK-CDC1_0717</strain>
    </source>
</reference>
<keyword evidence="2" id="KW-0732">Signal</keyword>
<name>A0A2M8WAK3_9SPHN</name>
<sequence>MGRILSALLILVLAFSHGPMSAAVPHLDGSLHEHVRMVDADHHDDHALNHGSGDSQFASADDANAKPDDFGKATHGLGHHTHVATDGVPSSCVSLTARSFDRDRMLPGDDARLRSAALEPLPEPPSA</sequence>
<proteinExistence type="predicted"/>
<gene>
    <name evidence="3" type="ORF">DAH66_18405</name>
</gene>
<dbReference type="Proteomes" id="UP000287746">
    <property type="component" value="Unassembled WGS sequence"/>
</dbReference>
<evidence type="ECO:0000313" key="4">
    <source>
        <dbReference type="Proteomes" id="UP000287746"/>
    </source>
</evidence>
<feature type="signal peptide" evidence="2">
    <location>
        <begin position="1"/>
        <end position="22"/>
    </location>
</feature>
<feature type="compositionally biased region" description="Basic and acidic residues" evidence="1">
    <location>
        <begin position="63"/>
        <end position="72"/>
    </location>
</feature>
<dbReference type="RefSeq" id="WP_066581333.1">
    <property type="nucleotide sequence ID" value="NZ_PGEN01000001.1"/>
</dbReference>
<evidence type="ECO:0000256" key="1">
    <source>
        <dbReference type="SAM" id="MobiDB-lite"/>
    </source>
</evidence>
<accession>A0A2M8WAK3</accession>
<feature type="region of interest" description="Disordered" evidence="1">
    <location>
        <begin position="103"/>
        <end position="127"/>
    </location>
</feature>
<feature type="region of interest" description="Disordered" evidence="1">
    <location>
        <begin position="44"/>
        <end position="89"/>
    </location>
</feature>
<dbReference type="AlphaFoldDB" id="A0A2M8WAK3"/>
<dbReference type="EMBL" id="QQYZ01000023">
    <property type="protein sequence ID" value="RSY78526.1"/>
    <property type="molecule type" value="Genomic_DNA"/>
</dbReference>
<feature type="compositionally biased region" description="Basic and acidic residues" evidence="1">
    <location>
        <begin position="103"/>
        <end position="113"/>
    </location>
</feature>
<evidence type="ECO:0000313" key="3">
    <source>
        <dbReference type="EMBL" id="RSY78526.1"/>
    </source>
</evidence>
<protein>
    <submittedName>
        <fullName evidence="3">Uncharacterized protein</fullName>
    </submittedName>
</protein>
<comment type="caution">
    <text evidence="3">The sequence shown here is derived from an EMBL/GenBank/DDBJ whole genome shotgun (WGS) entry which is preliminary data.</text>
</comment>